<dbReference type="PANTHER" id="PTHR46523">
    <property type="entry name" value="DCTP PYROPHOSPHATASE 1"/>
    <property type="match status" value="1"/>
</dbReference>
<dbReference type="AlphaFoldDB" id="A0A0F3RRH5"/>
<dbReference type="PANTHER" id="PTHR46523:SF1">
    <property type="entry name" value="DCTP PYROPHOSPHATASE 1"/>
    <property type="match status" value="1"/>
</dbReference>
<reference evidence="1 2" key="1">
    <citation type="submission" date="2015-03" db="EMBL/GenBank/DDBJ databases">
        <authorList>
            <person name="Zheng J."/>
            <person name="Ganezle M."/>
        </authorList>
    </citation>
    <scope>NUCLEOTIDE SEQUENCE [LARGE SCALE GENOMIC DNA]</scope>
    <source>
        <strain evidence="1 2">LP38</strain>
    </source>
</reference>
<keyword evidence="1" id="KW-0378">Hydrolase</keyword>
<dbReference type="Gene3D" id="1.10.287.1080">
    <property type="entry name" value="MazG-like"/>
    <property type="match status" value="1"/>
</dbReference>
<dbReference type="PIRSF" id="PIRSF029826">
    <property type="entry name" value="UCP029826_pph"/>
    <property type="match status" value="1"/>
</dbReference>
<dbReference type="Pfam" id="PF12643">
    <property type="entry name" value="MazG-like"/>
    <property type="match status" value="1"/>
</dbReference>
<dbReference type="PATRIC" id="fig|216463.3.peg.914"/>
<evidence type="ECO:0000313" key="1">
    <source>
        <dbReference type="EMBL" id="KJW12596.1"/>
    </source>
</evidence>
<dbReference type="GO" id="GO:0009143">
    <property type="term" value="P:nucleoside triphosphate catabolic process"/>
    <property type="evidence" value="ECO:0007669"/>
    <property type="project" value="InterPro"/>
</dbReference>
<dbReference type="InterPro" id="IPR025984">
    <property type="entry name" value="DCTPP"/>
</dbReference>
<dbReference type="InterPro" id="IPR052555">
    <property type="entry name" value="dCTP_Pyrophosphatase"/>
</dbReference>
<name>A0A0F3RRH5_9LACO</name>
<dbReference type="EMBL" id="JZCR01000019">
    <property type="protein sequence ID" value="KJW12596.1"/>
    <property type="molecule type" value="Genomic_DNA"/>
</dbReference>
<evidence type="ECO:0000313" key="2">
    <source>
        <dbReference type="Proteomes" id="UP000033491"/>
    </source>
</evidence>
<sequence length="104" mass="12540">MDLNYTDIMTELKDFRDQRHWQQYHTLPELARAMMVEAGEVNECFLWSNSTTTLSPQQEADLKLELADVLTYLYYMCDKLNVTPNELVQQKFDLNQHRHWKFDH</sequence>
<comment type="caution">
    <text evidence="1">The sequence shown here is derived from an EMBL/GenBank/DDBJ whole genome shotgun (WGS) entry which is preliminary data.</text>
</comment>
<dbReference type="GO" id="GO:0047429">
    <property type="term" value="F:nucleoside triphosphate diphosphatase activity"/>
    <property type="evidence" value="ECO:0007669"/>
    <property type="project" value="InterPro"/>
</dbReference>
<dbReference type="OrthoDB" id="9791898at2"/>
<dbReference type="CDD" id="cd11537">
    <property type="entry name" value="NTP-PPase_RS21-C6_like"/>
    <property type="match status" value="1"/>
</dbReference>
<organism evidence="1 2">
    <name type="scientific">Levilactobacillus spicheri</name>
    <dbReference type="NCBI Taxonomy" id="216463"/>
    <lineage>
        <taxon>Bacteria</taxon>
        <taxon>Bacillati</taxon>
        <taxon>Bacillota</taxon>
        <taxon>Bacilli</taxon>
        <taxon>Lactobacillales</taxon>
        <taxon>Lactobacillaceae</taxon>
        <taxon>Levilactobacillus</taxon>
    </lineage>
</organism>
<proteinExistence type="predicted"/>
<dbReference type="STRING" id="216463.VC81_08970"/>
<dbReference type="SUPFAM" id="SSF101386">
    <property type="entry name" value="all-alpha NTP pyrophosphatases"/>
    <property type="match status" value="1"/>
</dbReference>
<dbReference type="RefSeq" id="WP_045807704.1">
    <property type="nucleotide sequence ID" value="NZ_JZCR01000019.1"/>
</dbReference>
<protein>
    <submittedName>
        <fullName evidence="1">Nucleotide pyrophosphohydrolase</fullName>
    </submittedName>
</protein>
<gene>
    <name evidence="1" type="ORF">VC81_08970</name>
</gene>
<dbReference type="Proteomes" id="UP000033491">
    <property type="component" value="Unassembled WGS sequence"/>
</dbReference>
<accession>A0A0F3RRH5</accession>